<evidence type="ECO:0000256" key="1">
    <source>
        <dbReference type="SAM" id="MobiDB-lite"/>
    </source>
</evidence>
<dbReference type="InterPro" id="IPR003609">
    <property type="entry name" value="Pan_app"/>
</dbReference>
<accession>A0A507E675</accession>
<feature type="domain" description="Apple" evidence="4">
    <location>
        <begin position="138"/>
        <end position="176"/>
    </location>
</feature>
<comment type="caution">
    <text evidence="5">The sequence shown here is derived from an EMBL/GenBank/DDBJ whole genome shotgun (WGS) entry which is preliminary data.</text>
</comment>
<feature type="transmembrane region" description="Helical" evidence="2">
    <location>
        <begin position="198"/>
        <end position="224"/>
    </location>
</feature>
<keyword evidence="3" id="KW-0732">Signal</keyword>
<evidence type="ECO:0000313" key="6">
    <source>
        <dbReference type="Proteomes" id="UP000318582"/>
    </source>
</evidence>
<evidence type="ECO:0000313" key="5">
    <source>
        <dbReference type="EMBL" id="TPX58795.1"/>
    </source>
</evidence>
<feature type="region of interest" description="Disordered" evidence="1">
    <location>
        <begin position="368"/>
        <end position="387"/>
    </location>
</feature>
<feature type="chain" id="PRO_5021427511" description="Apple domain-containing protein" evidence="3">
    <location>
        <begin position="21"/>
        <end position="541"/>
    </location>
</feature>
<proteinExistence type="predicted"/>
<keyword evidence="6" id="KW-1185">Reference proteome</keyword>
<feature type="compositionally biased region" description="Polar residues" evidence="1">
    <location>
        <begin position="273"/>
        <end position="283"/>
    </location>
</feature>
<dbReference type="STRING" id="109895.A0A507E675"/>
<organism evidence="5 6">
    <name type="scientific">Powellomyces hirtus</name>
    <dbReference type="NCBI Taxonomy" id="109895"/>
    <lineage>
        <taxon>Eukaryota</taxon>
        <taxon>Fungi</taxon>
        <taxon>Fungi incertae sedis</taxon>
        <taxon>Chytridiomycota</taxon>
        <taxon>Chytridiomycota incertae sedis</taxon>
        <taxon>Chytridiomycetes</taxon>
        <taxon>Spizellomycetales</taxon>
        <taxon>Powellomycetaceae</taxon>
        <taxon>Powellomyces</taxon>
    </lineage>
</organism>
<evidence type="ECO:0000259" key="4">
    <source>
        <dbReference type="Pfam" id="PF00024"/>
    </source>
</evidence>
<protein>
    <recommendedName>
        <fullName evidence="4">Apple domain-containing protein</fullName>
    </recommendedName>
</protein>
<keyword evidence="2" id="KW-1133">Transmembrane helix</keyword>
<dbReference type="InterPro" id="IPR036028">
    <property type="entry name" value="SH3-like_dom_sf"/>
</dbReference>
<feature type="region of interest" description="Disordered" evidence="1">
    <location>
        <begin position="511"/>
        <end position="541"/>
    </location>
</feature>
<gene>
    <name evidence="5" type="ORF">PhCBS80983_g02893</name>
</gene>
<evidence type="ECO:0000256" key="3">
    <source>
        <dbReference type="SAM" id="SignalP"/>
    </source>
</evidence>
<dbReference type="SUPFAM" id="SSF50044">
    <property type="entry name" value="SH3-domain"/>
    <property type="match status" value="1"/>
</dbReference>
<dbReference type="Pfam" id="PF00024">
    <property type="entry name" value="PAN_1"/>
    <property type="match status" value="2"/>
</dbReference>
<dbReference type="Gene3D" id="2.30.30.40">
    <property type="entry name" value="SH3 Domains"/>
    <property type="match status" value="1"/>
</dbReference>
<sequence length="541" mass="58790">MRNHLQIFVLLANVLGVAIADKQCPGDSRTGWVLIPGNFPDSKIDQREKLPDSRAPAKTDCECARACQADLSCSFFTWDATSNACTIRRLPRRILTTTVFAVAPNEPLLYQDINVPWENRTLPLDFDVDGANPLRNISLIDQCVQECQKRGADVCTVVNYRVSDQSCFLKKIDAVPNVYIGVKTGVQYREQESSSSSIGWKVGLGIGLAIVAVFLGCGIGFWLYRRRRSKDDLPSHLTPGQASGYFSHRHSITSSIPPGSASQMKQHSRPFSHVSSFLDSPSSESVTSGITEAETYAQYMQNLRPAAAQRNSSRNSCAVPPSTPTSPHLLRPMSTIHDIEHRYSQQQFPPTKAMEAAAASATAAAASASQSSISRTQSPPEYMTLPPENRRVSAYTNVSNESTTAASTTAATTGAYSIPSSPTESTVTSNHTNLPWVDAQGVPLERDEFFMDRVHMVKRMYSPKAPDEIQVRLGDSVVLQKIWGDGWATGINTTTGHQGVLPLAALGLQPDGTQAPASAQAQTGEISSHETVKRALNHKTA</sequence>
<dbReference type="AlphaFoldDB" id="A0A507E675"/>
<keyword evidence="2" id="KW-0472">Membrane</keyword>
<feature type="compositionally biased region" description="Polar residues" evidence="1">
    <location>
        <begin position="256"/>
        <end position="265"/>
    </location>
</feature>
<feature type="region of interest" description="Disordered" evidence="1">
    <location>
        <begin position="256"/>
        <end position="283"/>
    </location>
</feature>
<evidence type="ECO:0000256" key="2">
    <source>
        <dbReference type="SAM" id="Phobius"/>
    </source>
</evidence>
<feature type="domain" description="Apple" evidence="4">
    <location>
        <begin position="56"/>
        <end position="88"/>
    </location>
</feature>
<keyword evidence="2" id="KW-0812">Transmembrane</keyword>
<feature type="compositionally biased region" description="Polar residues" evidence="1">
    <location>
        <begin position="511"/>
        <end position="526"/>
    </location>
</feature>
<dbReference type="Proteomes" id="UP000318582">
    <property type="component" value="Unassembled WGS sequence"/>
</dbReference>
<dbReference type="Gene3D" id="3.50.4.10">
    <property type="entry name" value="Hepatocyte Growth Factor"/>
    <property type="match status" value="1"/>
</dbReference>
<dbReference type="EMBL" id="QEAQ01000032">
    <property type="protein sequence ID" value="TPX58795.1"/>
    <property type="molecule type" value="Genomic_DNA"/>
</dbReference>
<reference evidence="5 6" key="1">
    <citation type="journal article" date="2019" name="Sci. Rep.">
        <title>Comparative genomics of chytrid fungi reveal insights into the obligate biotrophic and pathogenic lifestyle of Synchytrium endobioticum.</title>
        <authorList>
            <person name="van de Vossenberg B.T.L.H."/>
            <person name="Warris S."/>
            <person name="Nguyen H.D.T."/>
            <person name="van Gent-Pelzer M.P.E."/>
            <person name="Joly D.L."/>
            <person name="van de Geest H.C."/>
            <person name="Bonants P.J.M."/>
            <person name="Smith D.S."/>
            <person name="Levesque C.A."/>
            <person name="van der Lee T.A.J."/>
        </authorList>
    </citation>
    <scope>NUCLEOTIDE SEQUENCE [LARGE SCALE GENOMIC DNA]</scope>
    <source>
        <strain evidence="5 6">CBS 809.83</strain>
    </source>
</reference>
<feature type="signal peptide" evidence="3">
    <location>
        <begin position="1"/>
        <end position="20"/>
    </location>
</feature>
<name>A0A507E675_9FUNG</name>